<gene>
    <name evidence="2" type="ORF">KSF_045290</name>
</gene>
<comment type="caution">
    <text evidence="2">The sequence shown here is derived from an EMBL/GenBank/DDBJ whole genome shotgun (WGS) entry which is preliminary data.</text>
</comment>
<evidence type="ECO:0000313" key="3">
    <source>
        <dbReference type="Proteomes" id="UP000597444"/>
    </source>
</evidence>
<protein>
    <submittedName>
        <fullName evidence="2">Uncharacterized protein</fullName>
    </submittedName>
</protein>
<dbReference type="AlphaFoldDB" id="A0A8J3IH69"/>
<keyword evidence="3" id="KW-1185">Reference proteome</keyword>
<evidence type="ECO:0000313" key="2">
    <source>
        <dbReference type="EMBL" id="GHO94481.1"/>
    </source>
</evidence>
<reference evidence="2" key="1">
    <citation type="submission" date="2020-10" db="EMBL/GenBank/DDBJ databases">
        <title>Taxonomic study of unclassified bacteria belonging to the class Ktedonobacteria.</title>
        <authorList>
            <person name="Yabe S."/>
            <person name="Wang C.M."/>
            <person name="Zheng Y."/>
            <person name="Sakai Y."/>
            <person name="Cavaletti L."/>
            <person name="Monciardini P."/>
            <person name="Donadio S."/>
        </authorList>
    </citation>
    <scope>NUCLEOTIDE SEQUENCE</scope>
    <source>
        <strain evidence="2">ID150040</strain>
    </source>
</reference>
<evidence type="ECO:0000256" key="1">
    <source>
        <dbReference type="SAM" id="MobiDB-lite"/>
    </source>
</evidence>
<dbReference type="Proteomes" id="UP000597444">
    <property type="component" value="Unassembled WGS sequence"/>
</dbReference>
<name>A0A8J3IH69_9CHLR</name>
<organism evidence="2 3">
    <name type="scientific">Reticulibacter mediterranei</name>
    <dbReference type="NCBI Taxonomy" id="2778369"/>
    <lineage>
        <taxon>Bacteria</taxon>
        <taxon>Bacillati</taxon>
        <taxon>Chloroflexota</taxon>
        <taxon>Ktedonobacteria</taxon>
        <taxon>Ktedonobacterales</taxon>
        <taxon>Reticulibacteraceae</taxon>
        <taxon>Reticulibacter</taxon>
    </lineage>
</organism>
<proteinExistence type="predicted"/>
<dbReference type="EMBL" id="BNJK01000001">
    <property type="protein sequence ID" value="GHO94481.1"/>
    <property type="molecule type" value="Genomic_DNA"/>
</dbReference>
<feature type="compositionally biased region" description="Polar residues" evidence="1">
    <location>
        <begin position="1"/>
        <end position="18"/>
    </location>
</feature>
<accession>A0A8J3IH69</accession>
<feature type="region of interest" description="Disordered" evidence="1">
    <location>
        <begin position="1"/>
        <end position="23"/>
    </location>
</feature>
<sequence>MQRCWTSQEQTNKGSCNESEQDEQNDSWYIHEMLLSASKRVNVVFVQGTVIPDKQRENQCAGGGIQD</sequence>